<evidence type="ECO:0000313" key="2">
    <source>
        <dbReference type="Proteomes" id="UP000032049"/>
    </source>
</evidence>
<evidence type="ECO:0008006" key="3">
    <source>
        <dbReference type="Google" id="ProtNLM"/>
    </source>
</evidence>
<dbReference type="Proteomes" id="UP000032049">
    <property type="component" value="Unassembled WGS sequence"/>
</dbReference>
<reference evidence="1 2" key="1">
    <citation type="submission" date="2015-01" db="EMBL/GenBank/DDBJ databases">
        <title>Draft genome sequence of Pedobacter sp. NL19 isolated from sludge of an effluent treatment pond in an abandoned uranium mine.</title>
        <authorList>
            <person name="Santos T."/>
            <person name="Caetano T."/>
            <person name="Covas C."/>
            <person name="Cruz A."/>
            <person name="Mendo S."/>
        </authorList>
    </citation>
    <scope>NUCLEOTIDE SEQUENCE [LARGE SCALE GENOMIC DNA]</scope>
    <source>
        <strain evidence="1 2">NL19</strain>
    </source>
</reference>
<accession>A0A0D0GQE0</accession>
<comment type="caution">
    <text evidence="1">The sequence shown here is derived from an EMBL/GenBank/DDBJ whole genome shotgun (WGS) entry which is preliminary data.</text>
</comment>
<keyword evidence="2" id="KW-1185">Reference proteome</keyword>
<dbReference type="STRING" id="1503925.TH53_04300"/>
<name>A0A0D0GQE0_9SPHI</name>
<sequence>MCYLVIGMLKSQGFAEAGSGARHPLHLSSTELNYNLKESTMEVSCRIFTDDFEDILSKKYKVKADLSAEGKHKEMDQLVSKYMAAHLQLAANGKILPLSYIGFEKDSEAVVVYLESVKIKNLVKLETTSTVLYDLFDDQTNIFHLTFKGNRHSFKMTYPEKKQISSL</sequence>
<dbReference type="InterPro" id="IPR046525">
    <property type="entry name" value="DUF6702"/>
</dbReference>
<evidence type="ECO:0000313" key="1">
    <source>
        <dbReference type="EMBL" id="KIO78355.1"/>
    </source>
</evidence>
<dbReference type="Pfam" id="PF20420">
    <property type="entry name" value="DUF6702"/>
    <property type="match status" value="1"/>
</dbReference>
<dbReference type="AlphaFoldDB" id="A0A0D0GQE0"/>
<protein>
    <recommendedName>
        <fullName evidence="3">Peptidase E</fullName>
    </recommendedName>
</protein>
<gene>
    <name evidence="1" type="ORF">TH53_04300</name>
</gene>
<organism evidence="1 2">
    <name type="scientific">Pedobacter lusitanus</name>
    <dbReference type="NCBI Taxonomy" id="1503925"/>
    <lineage>
        <taxon>Bacteria</taxon>
        <taxon>Pseudomonadati</taxon>
        <taxon>Bacteroidota</taxon>
        <taxon>Sphingobacteriia</taxon>
        <taxon>Sphingobacteriales</taxon>
        <taxon>Sphingobacteriaceae</taxon>
        <taxon>Pedobacter</taxon>
    </lineage>
</organism>
<proteinExistence type="predicted"/>
<dbReference type="EMBL" id="JXRA01000016">
    <property type="protein sequence ID" value="KIO78355.1"/>
    <property type="molecule type" value="Genomic_DNA"/>
</dbReference>